<evidence type="ECO:0000256" key="1">
    <source>
        <dbReference type="SAM" id="MobiDB-lite"/>
    </source>
</evidence>
<comment type="caution">
    <text evidence="2">The sequence shown here is derived from an EMBL/GenBank/DDBJ whole genome shotgun (WGS) entry which is preliminary data.</text>
</comment>
<proteinExistence type="predicted"/>
<gene>
    <name evidence="2" type="ORF">PSTG_01064</name>
</gene>
<protein>
    <recommendedName>
        <fullName evidence="4">Retrotransposon Copia-like N-terminal domain-containing protein</fullName>
    </recommendedName>
</protein>
<feature type="compositionally biased region" description="Polar residues" evidence="1">
    <location>
        <begin position="29"/>
        <end position="38"/>
    </location>
</feature>
<feature type="region of interest" description="Disordered" evidence="1">
    <location>
        <begin position="1"/>
        <end position="38"/>
    </location>
</feature>
<dbReference type="AlphaFoldDB" id="A0A0L0W297"/>
<dbReference type="EMBL" id="AJIL01000006">
    <property type="protein sequence ID" value="KNF05663.1"/>
    <property type="molecule type" value="Genomic_DNA"/>
</dbReference>
<name>A0A0L0W297_9BASI</name>
<dbReference type="PANTHER" id="PTHR33246:SF51">
    <property type="entry name" value="MYB_SANT-LIKE DOMAIN-CONTAINING PROTEIN"/>
    <property type="match status" value="1"/>
</dbReference>
<dbReference type="STRING" id="1165861.A0A0L0W297"/>
<evidence type="ECO:0000313" key="2">
    <source>
        <dbReference type="EMBL" id="KNF05663.1"/>
    </source>
</evidence>
<dbReference type="OrthoDB" id="2507040at2759"/>
<dbReference type="Pfam" id="PF14223">
    <property type="entry name" value="Retrotran_gag_2"/>
    <property type="match status" value="1"/>
</dbReference>
<reference evidence="3" key="1">
    <citation type="submission" date="2014-03" db="EMBL/GenBank/DDBJ databases">
        <title>The Genome Sequence of Puccinia striiformis f. sp. tritici PST-78.</title>
        <authorList>
            <consortium name="The Broad Institute Genome Sequencing Platform"/>
            <person name="Cuomo C."/>
            <person name="Hulbert S."/>
            <person name="Chen X."/>
            <person name="Walker B."/>
            <person name="Young S.K."/>
            <person name="Zeng Q."/>
            <person name="Gargeya S."/>
            <person name="Fitzgerald M."/>
            <person name="Haas B."/>
            <person name="Abouelleil A."/>
            <person name="Alvarado L."/>
            <person name="Arachchi H.M."/>
            <person name="Berlin A.M."/>
            <person name="Chapman S.B."/>
            <person name="Goldberg J."/>
            <person name="Griggs A."/>
            <person name="Gujja S."/>
            <person name="Hansen M."/>
            <person name="Howarth C."/>
            <person name="Imamovic A."/>
            <person name="Larimer J."/>
            <person name="McCowan C."/>
            <person name="Montmayeur A."/>
            <person name="Murphy C."/>
            <person name="Neiman D."/>
            <person name="Pearson M."/>
            <person name="Priest M."/>
            <person name="Roberts A."/>
            <person name="Saif S."/>
            <person name="Shea T."/>
            <person name="Sisk P."/>
            <person name="Sykes S."/>
            <person name="Wortman J."/>
            <person name="Nusbaum C."/>
            <person name="Birren B."/>
        </authorList>
    </citation>
    <scope>NUCLEOTIDE SEQUENCE [LARGE SCALE GENOMIC DNA]</scope>
    <source>
        <strain evidence="3">race PST-78</strain>
    </source>
</reference>
<evidence type="ECO:0008006" key="4">
    <source>
        <dbReference type="Google" id="ProtNLM"/>
    </source>
</evidence>
<evidence type="ECO:0000313" key="3">
    <source>
        <dbReference type="Proteomes" id="UP000054564"/>
    </source>
</evidence>
<accession>A0A0L0W297</accession>
<organism evidence="2 3">
    <name type="scientific">Puccinia striiformis f. sp. tritici PST-78</name>
    <dbReference type="NCBI Taxonomy" id="1165861"/>
    <lineage>
        <taxon>Eukaryota</taxon>
        <taxon>Fungi</taxon>
        <taxon>Dikarya</taxon>
        <taxon>Basidiomycota</taxon>
        <taxon>Pucciniomycotina</taxon>
        <taxon>Pucciniomycetes</taxon>
        <taxon>Pucciniales</taxon>
        <taxon>Pucciniaceae</taxon>
        <taxon>Puccinia</taxon>
    </lineage>
</organism>
<dbReference type="PANTHER" id="PTHR33246">
    <property type="entry name" value="CCHC-TYPE DOMAIN-CONTAINING PROTEIN"/>
    <property type="match status" value="1"/>
</dbReference>
<sequence length="223" mass="25159">MSNEQEEENPPTNLNKDPPTHLNVDLNPNPMSTSTSRVPTARLPILKAPGPDTNYLDWQMVVSQVFKTAKIKYVLTKTDVKLRPATWEDDDDLACSVIMQIVDPDSNLRYLRGLENASDMWDALYRAHQDCSTGGQIYWIRKLVIARMEGNDMNTHINTLAKFHERLNSLVTPEKPLTPDDVHNAALLSSIPPDWIHCVSGLMNQEGVRTETIVQALKNEAKD</sequence>
<keyword evidence="3" id="KW-1185">Reference proteome</keyword>
<dbReference type="Proteomes" id="UP000054564">
    <property type="component" value="Unassembled WGS sequence"/>
</dbReference>